<keyword evidence="8 20" id="KW-0732">Signal</keyword>
<evidence type="ECO:0000256" key="11">
    <source>
        <dbReference type="ARBA" id="ARBA00022840"/>
    </source>
</evidence>
<dbReference type="Gene3D" id="3.30.200.20">
    <property type="entry name" value="Phosphorylase Kinase, domain 1"/>
    <property type="match status" value="1"/>
</dbReference>
<comment type="catalytic activity">
    <reaction evidence="17">
        <text>L-seryl-[protein] + ATP = O-phospho-L-seryl-[protein] + ADP + H(+)</text>
        <dbReference type="Rhea" id="RHEA:17989"/>
        <dbReference type="Rhea" id="RHEA-COMP:9863"/>
        <dbReference type="Rhea" id="RHEA-COMP:11604"/>
        <dbReference type="ChEBI" id="CHEBI:15378"/>
        <dbReference type="ChEBI" id="CHEBI:29999"/>
        <dbReference type="ChEBI" id="CHEBI:30616"/>
        <dbReference type="ChEBI" id="CHEBI:83421"/>
        <dbReference type="ChEBI" id="CHEBI:456216"/>
        <dbReference type="EC" id="2.7.11.1"/>
    </reaction>
</comment>
<dbReference type="EMBL" id="JABCRI010000132">
    <property type="protein sequence ID" value="KAF8376703.1"/>
    <property type="molecule type" value="Genomic_DNA"/>
</dbReference>
<organism evidence="22 23">
    <name type="scientific">Tetracentron sinense</name>
    <name type="common">Spur-leaf</name>
    <dbReference type="NCBI Taxonomy" id="13715"/>
    <lineage>
        <taxon>Eukaryota</taxon>
        <taxon>Viridiplantae</taxon>
        <taxon>Streptophyta</taxon>
        <taxon>Embryophyta</taxon>
        <taxon>Tracheophyta</taxon>
        <taxon>Spermatophyta</taxon>
        <taxon>Magnoliopsida</taxon>
        <taxon>Trochodendrales</taxon>
        <taxon>Trochodendraceae</taxon>
        <taxon>Tetracentron</taxon>
    </lineage>
</organism>
<evidence type="ECO:0000256" key="4">
    <source>
        <dbReference type="ARBA" id="ARBA00022527"/>
    </source>
</evidence>
<feature type="signal peptide" evidence="20">
    <location>
        <begin position="1"/>
        <end position="28"/>
    </location>
</feature>
<evidence type="ECO:0000256" key="14">
    <source>
        <dbReference type="ARBA" id="ARBA00023170"/>
    </source>
</evidence>
<dbReference type="Pfam" id="PF13947">
    <property type="entry name" value="GUB_WAK_bind"/>
    <property type="match status" value="2"/>
</dbReference>
<dbReference type="Pfam" id="PF14380">
    <property type="entry name" value="WAK_assoc"/>
    <property type="match status" value="2"/>
</dbReference>
<proteinExistence type="predicted"/>
<dbReference type="GO" id="GO:0005886">
    <property type="term" value="C:plasma membrane"/>
    <property type="evidence" value="ECO:0007669"/>
    <property type="project" value="UniProtKB-SubCell"/>
</dbReference>
<dbReference type="SMART" id="SM00220">
    <property type="entry name" value="S_TKc"/>
    <property type="match status" value="1"/>
</dbReference>
<dbReference type="Pfam" id="PF00069">
    <property type="entry name" value="Pkinase"/>
    <property type="match status" value="1"/>
</dbReference>
<dbReference type="Proteomes" id="UP000655225">
    <property type="component" value="Unassembled WGS sequence"/>
</dbReference>
<dbReference type="FunFam" id="3.30.200.20:FF:000214">
    <property type="entry name" value="WAK1-OsWAK receptor-like cytoplasmic kinase (OsWAK-RLCK)"/>
    <property type="match status" value="1"/>
</dbReference>
<evidence type="ECO:0000256" key="3">
    <source>
        <dbReference type="ARBA" id="ARBA00022475"/>
    </source>
</evidence>
<sequence length="975" mass="109240">MHPKLFPSPLLFILIIFVVLVHVPISLCDDERYGNCSQPFVCGSLGNIIYPFWGRDRPQFCGHPGFELDCQDDNITEIEIMSEKYRVLEITPDSQILKVARDDFWNNICPLRLVNTTLNFTIFNYASTVHNLTLYYNCTLKNIPSVPLFVQSSAFNCSVNKTTQYGFYVTGTTPADAFLWKCGDNVIVPVLQTAANALETNGTTLGATLDGGFELQWTVGSATCNQCLGSGGQCGYNSSTGQFNCFCRDQPYSKTCFTPGTNSGEVPCPIAFLISDPSYFSLIVSITQLAQLFCTWYTDLPSHVFLQMHSHFSRSPTFFLIVIIFSIFKSLPVSFSENDGRYTNCTRTFDCGNIQNIGYPFWGRNRPEYCGLPEFELRCEDGSPEMEIMSQQYHVLGINQIQEVLTLARMDFWNDTCPLQFANTTLNYTLFNYTRDNANLTLFYGCTSTIVINASNRFDCTVNGITSGSYFVIGPVPMDPNQNLTKCNISIQVPILQAAVYGLLDDPLNLEKALRGGFKVKYNATNDTLCMECVESGGHCGYDWTLLQPTCFCHDQPYPEACPTSGISGGVAAIIIAFLLFIIFRRRKQTIRETKSKDLSLLSTIPSLPSENITSFTSSKTDLEKASSYFGVPIFTNEELEEATDNFNPSKELGDGGFGTVYLGKLRDGRVVAVKRLYENNFKRVEQFMNEVEILTRLRHQNLVTLYGCSSRRSRELLLVYEFIPNGTVADHLHGNRAKAGSVTWPVRMSIAIETADALAYLHASDIIHRDVKSNNILLDNNFRVKVADFGLSRLFPTDVTHVSTAPQGTPGYVDPEYYQCYQITDKSDVYSFGVVLIELISSKQAVDVNRHRQEINLANMAISKIQNCALHELVDPCIGFESDFAVRRMTTLVAELAFRCLQQEREMRPSMEEVLEVLRGIEREDYKVVTAEVVDIPADDVGLLKSMPPPLSPDSVNDKWFSISSSTTPNIRSI</sequence>
<dbReference type="PROSITE" id="PS50011">
    <property type="entry name" value="PROTEIN_KINASE_DOM"/>
    <property type="match status" value="1"/>
</dbReference>
<evidence type="ECO:0000256" key="9">
    <source>
        <dbReference type="ARBA" id="ARBA00022741"/>
    </source>
</evidence>
<feature type="transmembrane region" description="Helical" evidence="19">
    <location>
        <begin position="566"/>
        <end position="584"/>
    </location>
</feature>
<evidence type="ECO:0000256" key="8">
    <source>
        <dbReference type="ARBA" id="ARBA00022729"/>
    </source>
</evidence>
<dbReference type="PROSITE" id="PS00108">
    <property type="entry name" value="PROTEIN_KINASE_ST"/>
    <property type="match status" value="1"/>
</dbReference>
<evidence type="ECO:0000256" key="19">
    <source>
        <dbReference type="SAM" id="Phobius"/>
    </source>
</evidence>
<dbReference type="InterPro" id="IPR011009">
    <property type="entry name" value="Kinase-like_dom_sf"/>
</dbReference>
<dbReference type="SUPFAM" id="SSF56112">
    <property type="entry name" value="Protein kinase-like (PK-like)"/>
    <property type="match status" value="1"/>
</dbReference>
<dbReference type="PROSITE" id="PS00107">
    <property type="entry name" value="PROTEIN_KINASE_ATP"/>
    <property type="match status" value="1"/>
</dbReference>
<accession>A0A834Y6L4</accession>
<evidence type="ECO:0000313" key="23">
    <source>
        <dbReference type="Proteomes" id="UP000655225"/>
    </source>
</evidence>
<evidence type="ECO:0000256" key="13">
    <source>
        <dbReference type="ARBA" id="ARBA00023136"/>
    </source>
</evidence>
<keyword evidence="6" id="KW-0808">Transferase</keyword>
<keyword evidence="5" id="KW-0597">Phosphoprotein</keyword>
<evidence type="ECO:0000256" key="2">
    <source>
        <dbReference type="ARBA" id="ARBA00012513"/>
    </source>
</evidence>
<dbReference type="InterPro" id="IPR025287">
    <property type="entry name" value="WAK_GUB"/>
</dbReference>
<reference evidence="22 23" key="1">
    <citation type="submission" date="2020-04" db="EMBL/GenBank/DDBJ databases">
        <title>Plant Genome Project.</title>
        <authorList>
            <person name="Zhang R.-G."/>
        </authorList>
    </citation>
    <scope>NUCLEOTIDE SEQUENCE [LARGE SCALE GENOMIC DNA]</scope>
    <source>
        <strain evidence="22">YNK0</strain>
        <tissue evidence="22">Leaf</tissue>
    </source>
</reference>
<keyword evidence="3" id="KW-1003">Cell membrane</keyword>
<evidence type="ECO:0000256" key="15">
    <source>
        <dbReference type="ARBA" id="ARBA00023180"/>
    </source>
</evidence>
<keyword evidence="10" id="KW-0418">Kinase</keyword>
<comment type="catalytic activity">
    <reaction evidence="16">
        <text>L-threonyl-[protein] + ATP = O-phospho-L-threonyl-[protein] + ADP + H(+)</text>
        <dbReference type="Rhea" id="RHEA:46608"/>
        <dbReference type="Rhea" id="RHEA-COMP:11060"/>
        <dbReference type="Rhea" id="RHEA-COMP:11605"/>
        <dbReference type="ChEBI" id="CHEBI:15378"/>
        <dbReference type="ChEBI" id="CHEBI:30013"/>
        <dbReference type="ChEBI" id="CHEBI:30616"/>
        <dbReference type="ChEBI" id="CHEBI:61977"/>
        <dbReference type="ChEBI" id="CHEBI:456216"/>
        <dbReference type="EC" id="2.7.11.1"/>
    </reaction>
</comment>
<dbReference type="GO" id="GO:0005524">
    <property type="term" value="F:ATP binding"/>
    <property type="evidence" value="ECO:0007669"/>
    <property type="project" value="UniProtKB-UniRule"/>
</dbReference>
<gene>
    <name evidence="22" type="ORF">HHK36_031620</name>
</gene>
<keyword evidence="14" id="KW-0675">Receptor</keyword>
<dbReference type="EC" id="2.7.11.1" evidence="2"/>
<feature type="binding site" evidence="18">
    <location>
        <position position="675"/>
    </location>
    <ligand>
        <name>ATP</name>
        <dbReference type="ChEBI" id="CHEBI:30616"/>
    </ligand>
</feature>
<keyword evidence="15" id="KW-0325">Glycoprotein</keyword>
<evidence type="ECO:0000256" key="17">
    <source>
        <dbReference type="ARBA" id="ARBA00048679"/>
    </source>
</evidence>
<evidence type="ECO:0000259" key="21">
    <source>
        <dbReference type="PROSITE" id="PS50011"/>
    </source>
</evidence>
<dbReference type="PANTHER" id="PTHR46008:SF20">
    <property type="entry name" value="PROTEIN KINASE DOMAIN-CONTAINING PROTEIN"/>
    <property type="match status" value="1"/>
</dbReference>
<evidence type="ECO:0000256" key="10">
    <source>
        <dbReference type="ARBA" id="ARBA00022777"/>
    </source>
</evidence>
<keyword evidence="9 18" id="KW-0547">Nucleotide-binding</keyword>
<dbReference type="GO" id="GO:0030247">
    <property type="term" value="F:polysaccharide binding"/>
    <property type="evidence" value="ECO:0007669"/>
    <property type="project" value="InterPro"/>
</dbReference>
<keyword evidence="12 19" id="KW-1133">Transmembrane helix</keyword>
<evidence type="ECO:0000256" key="6">
    <source>
        <dbReference type="ARBA" id="ARBA00022679"/>
    </source>
</evidence>
<dbReference type="PANTHER" id="PTHR46008">
    <property type="entry name" value="LEAF RUST 10 DISEASE-RESISTANCE LOCUS RECEPTOR-LIKE PROTEIN KINASE-LIKE 1.4"/>
    <property type="match status" value="1"/>
</dbReference>
<keyword evidence="23" id="KW-1185">Reference proteome</keyword>
<keyword evidence="7 19" id="KW-0812">Transmembrane</keyword>
<feature type="chain" id="PRO_5032540564" description="non-specific serine/threonine protein kinase" evidence="20">
    <location>
        <begin position="29"/>
        <end position="975"/>
    </location>
</feature>
<protein>
    <recommendedName>
        <fullName evidence="2">non-specific serine/threonine protein kinase</fullName>
        <ecNumber evidence="2">2.7.11.1</ecNumber>
    </recommendedName>
</protein>
<evidence type="ECO:0000256" key="18">
    <source>
        <dbReference type="PROSITE-ProRule" id="PRU10141"/>
    </source>
</evidence>
<comment type="subcellular location">
    <subcellularLocation>
        <location evidence="1">Cell membrane</location>
        <topology evidence="1">Single-pass type I membrane protein</topology>
    </subcellularLocation>
</comment>
<dbReference type="InterPro" id="IPR032872">
    <property type="entry name" value="WAK_assoc_C"/>
</dbReference>
<feature type="domain" description="Protein kinase" evidence="21">
    <location>
        <begin position="647"/>
        <end position="930"/>
    </location>
</feature>
<evidence type="ECO:0000313" key="22">
    <source>
        <dbReference type="EMBL" id="KAF8376703.1"/>
    </source>
</evidence>
<dbReference type="InterPro" id="IPR008271">
    <property type="entry name" value="Ser/Thr_kinase_AS"/>
</dbReference>
<evidence type="ECO:0000256" key="12">
    <source>
        <dbReference type="ARBA" id="ARBA00022989"/>
    </source>
</evidence>
<evidence type="ECO:0000256" key="5">
    <source>
        <dbReference type="ARBA" id="ARBA00022553"/>
    </source>
</evidence>
<dbReference type="InterPro" id="IPR000719">
    <property type="entry name" value="Prot_kinase_dom"/>
</dbReference>
<keyword evidence="13 19" id="KW-0472">Membrane</keyword>
<evidence type="ECO:0000256" key="16">
    <source>
        <dbReference type="ARBA" id="ARBA00047899"/>
    </source>
</evidence>
<dbReference type="OrthoDB" id="4062651at2759"/>
<keyword evidence="4" id="KW-0723">Serine/threonine-protein kinase</keyword>
<keyword evidence="11 18" id="KW-0067">ATP-binding</keyword>
<evidence type="ECO:0000256" key="20">
    <source>
        <dbReference type="SAM" id="SignalP"/>
    </source>
</evidence>
<dbReference type="AlphaFoldDB" id="A0A834Y6L4"/>
<dbReference type="InterPro" id="IPR017441">
    <property type="entry name" value="Protein_kinase_ATP_BS"/>
</dbReference>
<dbReference type="FunFam" id="1.10.510.10:FF:000161">
    <property type="entry name" value="Wall-associated receptor kinase-like 20"/>
    <property type="match status" value="1"/>
</dbReference>
<dbReference type="CDD" id="cd14066">
    <property type="entry name" value="STKc_IRAK"/>
    <property type="match status" value="1"/>
</dbReference>
<dbReference type="GO" id="GO:0004674">
    <property type="term" value="F:protein serine/threonine kinase activity"/>
    <property type="evidence" value="ECO:0007669"/>
    <property type="project" value="UniProtKB-KW"/>
</dbReference>
<dbReference type="Gene3D" id="1.10.510.10">
    <property type="entry name" value="Transferase(Phosphotransferase) domain 1"/>
    <property type="match status" value="1"/>
</dbReference>
<evidence type="ECO:0000256" key="1">
    <source>
        <dbReference type="ARBA" id="ARBA00004251"/>
    </source>
</evidence>
<comment type="caution">
    <text evidence="22">The sequence shown here is derived from an EMBL/GenBank/DDBJ whole genome shotgun (WGS) entry which is preliminary data.</text>
</comment>
<evidence type="ECO:0000256" key="7">
    <source>
        <dbReference type="ARBA" id="ARBA00022692"/>
    </source>
</evidence>
<dbReference type="OMA" id="YPTSNYD"/>
<name>A0A834Y6L4_TETSI</name>